<dbReference type="PANTHER" id="PTHR13946:SF16">
    <property type="entry name" value="DNA-DIRECTED RNA POLYMERASE II SUBUNIT RPB11"/>
    <property type="match status" value="1"/>
</dbReference>
<evidence type="ECO:0000313" key="11">
    <source>
        <dbReference type="EMBL" id="JAS22188.1"/>
    </source>
</evidence>
<keyword evidence="5" id="KW-0539">Nucleus</keyword>
<accession>A0A1B6D922</accession>
<dbReference type="Pfam" id="PF13656">
    <property type="entry name" value="RNA_pol_L_2"/>
    <property type="match status" value="1"/>
</dbReference>
<dbReference type="InterPro" id="IPR022905">
    <property type="entry name" value="Rpo11-like"/>
</dbReference>
<dbReference type="PANTHER" id="PTHR13946">
    <property type="entry name" value="DNA-DIRECTED RNA POLYMERASE I,II,III"/>
    <property type="match status" value="1"/>
</dbReference>
<evidence type="ECO:0000256" key="6">
    <source>
        <dbReference type="ARBA" id="ARBA00025149"/>
    </source>
</evidence>
<comment type="function">
    <text evidence="6">DNA-dependent RNA polymerase catalyzes the transcription of DNA into RNA using the four ribonucleoside triphosphates as substrates. Component of RNA polymerase II which synthesizes mRNA precursors and many functional non-coding RNAs. Pol II is the central component of the basal RNA polymerase II transcription machinery. It is composed of mobile elements that move relative to each other. RPB11 is part of the core element with the central large cleft.</text>
</comment>
<keyword evidence="3" id="KW-0240">DNA-directed RNA polymerase</keyword>
<dbReference type="CDD" id="cd06926">
    <property type="entry name" value="RNAP_II_RPB11"/>
    <property type="match status" value="1"/>
</dbReference>
<reference evidence="11" key="1">
    <citation type="submission" date="2015-12" db="EMBL/GenBank/DDBJ databases">
        <title>De novo transcriptome assembly of four potential Pierce s Disease insect vectors from Arizona vineyards.</title>
        <authorList>
            <person name="Tassone E.E."/>
        </authorList>
    </citation>
    <scope>NUCLEOTIDE SEQUENCE</scope>
</reference>
<evidence type="ECO:0000256" key="3">
    <source>
        <dbReference type="ARBA" id="ARBA00022478"/>
    </source>
</evidence>
<dbReference type="GO" id="GO:0003677">
    <property type="term" value="F:DNA binding"/>
    <property type="evidence" value="ECO:0007669"/>
    <property type="project" value="InterPro"/>
</dbReference>
<evidence type="ECO:0000256" key="4">
    <source>
        <dbReference type="ARBA" id="ARBA00023163"/>
    </source>
</evidence>
<gene>
    <name evidence="11" type="ORF">g.23895</name>
</gene>
<keyword evidence="4" id="KW-0804">Transcription</keyword>
<dbReference type="HAMAP" id="MF_00261">
    <property type="entry name" value="RNApol_arch_Rpo11"/>
    <property type="match status" value="1"/>
</dbReference>
<evidence type="ECO:0000256" key="8">
    <source>
        <dbReference type="ARBA" id="ARBA00067485"/>
    </source>
</evidence>
<evidence type="ECO:0000256" key="2">
    <source>
        <dbReference type="ARBA" id="ARBA00011730"/>
    </source>
</evidence>
<evidence type="ECO:0000256" key="9">
    <source>
        <dbReference type="ARBA" id="ARBA00081587"/>
    </source>
</evidence>
<dbReference type="FunFam" id="3.30.1360.10:FF:000003">
    <property type="entry name" value="DNA-directed RNA polymerase II subunit RPB11"/>
    <property type="match status" value="1"/>
</dbReference>
<protein>
    <recommendedName>
        <fullName evidence="8">DNA-directed RNA polymerase II subunit RPB11</fullName>
    </recommendedName>
    <alternativeName>
        <fullName evidence="9">DNA-directed RNA polymerase II subunit J</fullName>
    </alternativeName>
</protein>
<dbReference type="GO" id="GO:0046983">
    <property type="term" value="F:protein dimerization activity"/>
    <property type="evidence" value="ECO:0007669"/>
    <property type="project" value="InterPro"/>
</dbReference>
<dbReference type="InterPro" id="IPR009025">
    <property type="entry name" value="RBP11-like_dimer"/>
</dbReference>
<proteinExistence type="inferred from homology"/>
<name>A0A1B6D922_9HEMI</name>
<dbReference type="InterPro" id="IPR008193">
    <property type="entry name" value="RNA_pol_Rpb11_13-16kDa_CS"/>
</dbReference>
<evidence type="ECO:0000259" key="10">
    <source>
        <dbReference type="Pfam" id="PF13656"/>
    </source>
</evidence>
<organism evidence="11">
    <name type="scientific">Clastoptera arizonana</name>
    <name type="common">Arizona spittle bug</name>
    <dbReference type="NCBI Taxonomy" id="38151"/>
    <lineage>
        <taxon>Eukaryota</taxon>
        <taxon>Metazoa</taxon>
        <taxon>Ecdysozoa</taxon>
        <taxon>Arthropoda</taxon>
        <taxon>Hexapoda</taxon>
        <taxon>Insecta</taxon>
        <taxon>Pterygota</taxon>
        <taxon>Neoptera</taxon>
        <taxon>Paraneoptera</taxon>
        <taxon>Hemiptera</taxon>
        <taxon>Auchenorrhyncha</taxon>
        <taxon>Cercopoidea</taxon>
        <taxon>Clastopteridae</taxon>
        <taxon>Clastoptera</taxon>
    </lineage>
</organism>
<comment type="similarity">
    <text evidence="7">Belongs to the archaeal Rpo11/eukaryotic RPB11/RPC19 RNA polymerase subunit family.</text>
</comment>
<dbReference type="GO" id="GO:0003899">
    <property type="term" value="F:DNA-directed RNA polymerase activity"/>
    <property type="evidence" value="ECO:0007669"/>
    <property type="project" value="InterPro"/>
</dbReference>
<dbReference type="EMBL" id="GEDC01015110">
    <property type="protein sequence ID" value="JAS22188.1"/>
    <property type="molecule type" value="Transcribed_RNA"/>
</dbReference>
<evidence type="ECO:0000256" key="7">
    <source>
        <dbReference type="ARBA" id="ARBA00025751"/>
    </source>
</evidence>
<dbReference type="AlphaFoldDB" id="A0A1B6D922"/>
<feature type="domain" description="DNA-directed RNA polymerase RBP11-like dimerisation" evidence="10">
    <location>
        <begin position="31"/>
        <end position="103"/>
    </location>
</feature>
<dbReference type="SUPFAM" id="SSF55257">
    <property type="entry name" value="RBP11-like subunits of RNA polymerase"/>
    <property type="match status" value="1"/>
</dbReference>
<comment type="subunit">
    <text evidence="2">Component of the RNA polymerase II (Pol II) complex consisting of 12 subunits.</text>
</comment>
<dbReference type="GO" id="GO:0006366">
    <property type="term" value="P:transcription by RNA polymerase II"/>
    <property type="evidence" value="ECO:0007669"/>
    <property type="project" value="InterPro"/>
</dbReference>
<sequence>MNAPPTFESFLLFEGEKKIIREVDTKVPNAAIFTVNKEDHTLGNMIRTQLLKDPSVLFAGYKLPHPLEHKFVIRIQTTSDYTPHDALMNAITDLLSELSLIEERFKESIKEKKEGLD</sequence>
<dbReference type="Gene3D" id="3.30.1360.10">
    <property type="entry name" value="RNA polymerase, RBP11-like subunit"/>
    <property type="match status" value="1"/>
</dbReference>
<comment type="subcellular location">
    <subcellularLocation>
        <location evidence="1">Nucleus</location>
    </subcellularLocation>
</comment>
<dbReference type="InterPro" id="IPR037685">
    <property type="entry name" value="RBP11"/>
</dbReference>
<dbReference type="InterPro" id="IPR036603">
    <property type="entry name" value="RBP11-like"/>
</dbReference>
<dbReference type="PROSITE" id="PS01154">
    <property type="entry name" value="RNA_POL_L_13KD"/>
    <property type="match status" value="1"/>
</dbReference>
<evidence type="ECO:0000256" key="5">
    <source>
        <dbReference type="ARBA" id="ARBA00023242"/>
    </source>
</evidence>
<evidence type="ECO:0000256" key="1">
    <source>
        <dbReference type="ARBA" id="ARBA00004123"/>
    </source>
</evidence>
<dbReference type="GO" id="GO:0005665">
    <property type="term" value="C:RNA polymerase II, core complex"/>
    <property type="evidence" value="ECO:0007669"/>
    <property type="project" value="InterPro"/>
</dbReference>